<protein>
    <recommendedName>
        <fullName evidence="1">C2 domain-containing protein</fullName>
    </recommendedName>
</protein>
<dbReference type="GO" id="GO:0006952">
    <property type="term" value="P:defense response"/>
    <property type="evidence" value="ECO:0007669"/>
    <property type="project" value="InterPro"/>
</dbReference>
<dbReference type="PANTHER" id="PTHR32246">
    <property type="entry name" value="INGRESSION PROTEIN FIC1"/>
    <property type="match status" value="1"/>
</dbReference>
<comment type="caution">
    <text evidence="2">The sequence shown here is derived from an EMBL/GenBank/DDBJ whole genome shotgun (WGS) entry which is preliminary data.</text>
</comment>
<proteinExistence type="predicted"/>
<dbReference type="SUPFAM" id="SSF49562">
    <property type="entry name" value="C2 domain (Calcium/lipid-binding domain, CaLB)"/>
    <property type="match status" value="1"/>
</dbReference>
<dbReference type="InterPro" id="IPR035892">
    <property type="entry name" value="C2_domain_sf"/>
</dbReference>
<accession>A0AAP0L0P4</accession>
<evidence type="ECO:0000313" key="2">
    <source>
        <dbReference type="EMBL" id="KAK9161523.1"/>
    </source>
</evidence>
<evidence type="ECO:0000259" key="1">
    <source>
        <dbReference type="PROSITE" id="PS50004"/>
    </source>
</evidence>
<dbReference type="EMBL" id="JBBNAF010000003">
    <property type="protein sequence ID" value="KAK9161523.1"/>
    <property type="molecule type" value="Genomic_DNA"/>
</dbReference>
<evidence type="ECO:0000313" key="3">
    <source>
        <dbReference type="Proteomes" id="UP001420932"/>
    </source>
</evidence>
<feature type="domain" description="C2" evidence="1">
    <location>
        <begin position="1"/>
        <end position="110"/>
    </location>
</feature>
<dbReference type="InterPro" id="IPR000008">
    <property type="entry name" value="C2_dom"/>
</dbReference>
<name>A0AAP0L0P4_9MAGN</name>
<reference evidence="2 3" key="1">
    <citation type="submission" date="2024-01" db="EMBL/GenBank/DDBJ databases">
        <title>Genome assemblies of Stephania.</title>
        <authorList>
            <person name="Yang L."/>
        </authorList>
    </citation>
    <scope>NUCLEOTIDE SEQUENCE [LARGE SCALE GENOMIC DNA]</scope>
    <source>
        <strain evidence="2">YNDBR</strain>
        <tissue evidence="2">Leaf</tissue>
    </source>
</reference>
<gene>
    <name evidence="2" type="ORF">Syun_007864</name>
</gene>
<dbReference type="PANTHER" id="PTHR32246:SF173">
    <property type="entry name" value="C2 DOMAIN-CONTAINING PROTEIN"/>
    <property type="match status" value="1"/>
</dbReference>
<organism evidence="2 3">
    <name type="scientific">Stephania yunnanensis</name>
    <dbReference type="NCBI Taxonomy" id="152371"/>
    <lineage>
        <taxon>Eukaryota</taxon>
        <taxon>Viridiplantae</taxon>
        <taxon>Streptophyta</taxon>
        <taxon>Embryophyta</taxon>
        <taxon>Tracheophyta</taxon>
        <taxon>Spermatophyta</taxon>
        <taxon>Magnoliopsida</taxon>
        <taxon>Ranunculales</taxon>
        <taxon>Menispermaceae</taxon>
        <taxon>Menispermoideae</taxon>
        <taxon>Cissampelideae</taxon>
        <taxon>Stephania</taxon>
    </lineage>
</organism>
<dbReference type="Pfam" id="PF00168">
    <property type="entry name" value="C2"/>
    <property type="match status" value="1"/>
</dbReference>
<dbReference type="Gene3D" id="2.60.40.150">
    <property type="entry name" value="C2 domain"/>
    <property type="match status" value="1"/>
</dbReference>
<dbReference type="SMART" id="SM00239">
    <property type="entry name" value="C2"/>
    <property type="match status" value="1"/>
</dbReference>
<dbReference type="AlphaFoldDB" id="A0AAP0L0P4"/>
<sequence>MEYRTLDLTVISAKDLKDAGIFSKMDVYVEISIAGDPRTRQRTPVHKDGGRSPSWNHTMKFAINEALANQGRLILEFQIRCERAFGDKTLGEVHVPVKELLDNPSAASSSAAAASFVSYQVRTPSGKPKGVLNFSFKFGVKLPKAPPENPSPASAYKAAEPVTAYPAAGTSAQYPPPGTAAPYHAYPAAAAAAYPPPPPAGYPPAGYGPAPVPGYGYQAPPAYPAGYGYAAAAPPQQKKKNKFGMGLGAGLLGGALGGLLIGDMISDAGSYDAGYDAGFDDAGGGFDGGFDGGFGF</sequence>
<keyword evidence="3" id="KW-1185">Reference proteome</keyword>
<dbReference type="Proteomes" id="UP001420932">
    <property type="component" value="Unassembled WGS sequence"/>
</dbReference>
<dbReference type="PROSITE" id="PS50004">
    <property type="entry name" value="C2"/>
    <property type="match status" value="1"/>
</dbReference>
<dbReference type="CDD" id="cd04051">
    <property type="entry name" value="C2_SRC2_like"/>
    <property type="match status" value="1"/>
</dbReference>
<dbReference type="InterPro" id="IPR044750">
    <property type="entry name" value="C2_SRC2/BAP"/>
</dbReference>